<sequence length="271" mass="29529">MIPISSGVIPLPCSCEGLVCLKYQVNTKGIFFNSGDEKDLVEIKGFSRLPSEGVRDTSYLGSGVSLKIFTLNCSAARGSAFSVPEKGVGSGTSVAFPTSASATDEALQRDGHLLSHLGTFTRATALITSAHLVCDGEATNCPLKSGLGLLEHASNVWLKALQFLSIGLYKGVGKGKAISSIASSRQPKKFMLLEKPCDDVQYPLSWIVTKSNVFRYMNIFLYDWLYLEAKDQNCDFSEIKAPLYKWYKFLKALGTQLIFACHPTKGSMQDL</sequence>
<protein>
    <submittedName>
        <fullName evidence="1">Uncharacterized protein</fullName>
    </submittedName>
</protein>
<name>R0LBR0_ANAPL</name>
<dbReference type="EMBL" id="KB742887">
    <property type="protein sequence ID" value="EOB03144.1"/>
    <property type="molecule type" value="Genomic_DNA"/>
</dbReference>
<accession>R0LBR0</accession>
<keyword evidence="2" id="KW-1185">Reference proteome</keyword>
<evidence type="ECO:0000313" key="2">
    <source>
        <dbReference type="Proteomes" id="UP000296049"/>
    </source>
</evidence>
<proteinExistence type="predicted"/>
<dbReference type="AlphaFoldDB" id="R0LBR0"/>
<organism evidence="1 2">
    <name type="scientific">Anas platyrhynchos</name>
    <name type="common">Mallard</name>
    <name type="synonym">Anas boschas</name>
    <dbReference type="NCBI Taxonomy" id="8839"/>
    <lineage>
        <taxon>Eukaryota</taxon>
        <taxon>Metazoa</taxon>
        <taxon>Chordata</taxon>
        <taxon>Craniata</taxon>
        <taxon>Vertebrata</taxon>
        <taxon>Euteleostomi</taxon>
        <taxon>Archelosauria</taxon>
        <taxon>Archosauria</taxon>
        <taxon>Dinosauria</taxon>
        <taxon>Saurischia</taxon>
        <taxon>Theropoda</taxon>
        <taxon>Coelurosauria</taxon>
        <taxon>Aves</taxon>
        <taxon>Neognathae</taxon>
        <taxon>Galloanserae</taxon>
        <taxon>Anseriformes</taxon>
        <taxon>Anatidae</taxon>
        <taxon>Anatinae</taxon>
        <taxon>Anas</taxon>
    </lineage>
</organism>
<evidence type="ECO:0000313" key="1">
    <source>
        <dbReference type="EMBL" id="EOB03144.1"/>
    </source>
</evidence>
<gene>
    <name evidence="1" type="ORF">Anapl_05578</name>
</gene>
<dbReference type="Proteomes" id="UP000296049">
    <property type="component" value="Unassembled WGS sequence"/>
</dbReference>
<reference evidence="2" key="1">
    <citation type="journal article" date="2013" name="Nat. Genet.">
        <title>The duck genome and transcriptome provide insight into an avian influenza virus reservoir species.</title>
        <authorList>
            <person name="Huang Y."/>
            <person name="Li Y."/>
            <person name="Burt D.W."/>
            <person name="Chen H."/>
            <person name="Zhang Y."/>
            <person name="Qian W."/>
            <person name="Kim H."/>
            <person name="Gan S."/>
            <person name="Zhao Y."/>
            <person name="Li J."/>
            <person name="Yi K."/>
            <person name="Feng H."/>
            <person name="Zhu P."/>
            <person name="Li B."/>
            <person name="Liu Q."/>
            <person name="Fairley S."/>
            <person name="Magor K.E."/>
            <person name="Du Z."/>
            <person name="Hu X."/>
            <person name="Goodman L."/>
            <person name="Tafer H."/>
            <person name="Vignal A."/>
            <person name="Lee T."/>
            <person name="Kim K.W."/>
            <person name="Sheng Z."/>
            <person name="An Y."/>
            <person name="Searle S."/>
            <person name="Herrero J."/>
            <person name="Groenen M.A."/>
            <person name="Crooijmans R.P."/>
            <person name="Faraut T."/>
            <person name="Cai Q."/>
            <person name="Webster R.G."/>
            <person name="Aldridge J.R."/>
            <person name="Warren W.C."/>
            <person name="Bartschat S."/>
            <person name="Kehr S."/>
            <person name="Marz M."/>
            <person name="Stadler P.F."/>
            <person name="Smith J."/>
            <person name="Kraus R.H."/>
            <person name="Zhao Y."/>
            <person name="Ren L."/>
            <person name="Fei J."/>
            <person name="Morisson M."/>
            <person name="Kaiser P."/>
            <person name="Griffin D.K."/>
            <person name="Rao M."/>
            <person name="Pitel F."/>
            <person name="Wang J."/>
            <person name="Li N."/>
        </authorList>
    </citation>
    <scope>NUCLEOTIDE SEQUENCE [LARGE SCALE GENOMIC DNA]</scope>
</reference>